<dbReference type="AlphaFoldDB" id="A0A0A2WUL3"/>
<reference evidence="2 3" key="1">
    <citation type="journal article" date="2015" name="Genome Announc.">
        <title>Draft Genome Sequence of the Thermophile Thermus filiformis ATCC 43280, Producer of Carotenoid-(Di)glucoside-Branched Fatty Acid (Di)esters and Source of Hyperthermostable Enzymes of Biotechnological Interest.</title>
        <authorList>
            <person name="Mandelli F."/>
            <person name="Oliveira Ramires B."/>
            <person name="Couger M.B."/>
            <person name="Paixao D.A."/>
            <person name="Camilo C.M."/>
            <person name="Polikarpov I."/>
            <person name="Prade R."/>
            <person name="Riano-Pachon D.M."/>
            <person name="Squina F.M."/>
        </authorList>
    </citation>
    <scope>NUCLEOTIDE SEQUENCE [LARGE SCALE GENOMIC DNA]</scope>
    <source>
        <strain evidence="2 3">ATCC 43280</strain>
    </source>
</reference>
<evidence type="ECO:0000259" key="1">
    <source>
        <dbReference type="Pfam" id="PF02627"/>
    </source>
</evidence>
<dbReference type="GO" id="GO:0051920">
    <property type="term" value="F:peroxiredoxin activity"/>
    <property type="evidence" value="ECO:0007669"/>
    <property type="project" value="InterPro"/>
</dbReference>
<dbReference type="Proteomes" id="UP000030364">
    <property type="component" value="Unassembled WGS sequence"/>
</dbReference>
<comment type="caution">
    <text evidence="2">The sequence shown here is derived from an EMBL/GenBank/DDBJ whole genome shotgun (WGS) entry which is preliminary data.</text>
</comment>
<gene>
    <name evidence="2" type="ORF">THFILI_07575</name>
</gene>
<dbReference type="Gene3D" id="1.20.1290.10">
    <property type="entry name" value="AhpD-like"/>
    <property type="match status" value="1"/>
</dbReference>
<dbReference type="PATRIC" id="fig|276.5.peg.1182"/>
<sequence>MDRTHERVLQAMAENLGEGLPQAIPLLAEKAPGLLLEHGRSWTYAMPEKGALDEKTRTLILLGIALATGSEACVKAMAHRAKRLGIPKEALLETLKIARQAQANAVLGHAVALLEVL</sequence>
<feature type="domain" description="Carboxymuconolactone decarboxylase-like" evidence="1">
    <location>
        <begin position="46"/>
        <end position="115"/>
    </location>
</feature>
<dbReference type="InterPro" id="IPR003779">
    <property type="entry name" value="CMD-like"/>
</dbReference>
<dbReference type="SUPFAM" id="SSF69118">
    <property type="entry name" value="AhpD-like"/>
    <property type="match status" value="1"/>
</dbReference>
<dbReference type="OrthoDB" id="32395at2"/>
<accession>A0A0A2WUL3</accession>
<protein>
    <submittedName>
        <fullName evidence="2">Gamma-carboxymuconolactone decarboxylase</fullName>
    </submittedName>
</protein>
<name>A0A0A2WUL3_THEFI</name>
<dbReference type="Pfam" id="PF02627">
    <property type="entry name" value="CMD"/>
    <property type="match status" value="1"/>
</dbReference>
<dbReference type="InterPro" id="IPR029032">
    <property type="entry name" value="AhpD-like"/>
</dbReference>
<keyword evidence="3" id="KW-1185">Reference proteome</keyword>
<dbReference type="EMBL" id="JPSL02000039">
    <property type="protein sequence ID" value="KGQ22005.1"/>
    <property type="molecule type" value="Genomic_DNA"/>
</dbReference>
<dbReference type="RefSeq" id="WP_038064025.1">
    <property type="nucleotide sequence ID" value="NZ_JPSL02000039.1"/>
</dbReference>
<dbReference type="STRING" id="276.THFILI_07575"/>
<evidence type="ECO:0000313" key="2">
    <source>
        <dbReference type="EMBL" id="KGQ22005.1"/>
    </source>
</evidence>
<organism evidence="2 3">
    <name type="scientific">Thermus filiformis</name>
    <dbReference type="NCBI Taxonomy" id="276"/>
    <lineage>
        <taxon>Bacteria</taxon>
        <taxon>Thermotogati</taxon>
        <taxon>Deinococcota</taxon>
        <taxon>Deinococci</taxon>
        <taxon>Thermales</taxon>
        <taxon>Thermaceae</taxon>
        <taxon>Thermus</taxon>
    </lineage>
</organism>
<proteinExistence type="predicted"/>
<evidence type="ECO:0000313" key="3">
    <source>
        <dbReference type="Proteomes" id="UP000030364"/>
    </source>
</evidence>